<dbReference type="Gene3D" id="1.10.286.10">
    <property type="match status" value="1"/>
</dbReference>
<name>A0AAE3LEV6_9EURY</name>
<evidence type="ECO:0000313" key="6">
    <source>
        <dbReference type="EMBL" id="MCU4726887.1"/>
    </source>
</evidence>
<dbReference type="InterPro" id="IPR001474">
    <property type="entry name" value="GTP_CycHdrlase_I"/>
</dbReference>
<evidence type="ECO:0000313" key="8">
    <source>
        <dbReference type="Proteomes" id="UP001209746"/>
    </source>
</evidence>
<evidence type="ECO:0000256" key="2">
    <source>
        <dbReference type="ARBA" id="ARBA00012715"/>
    </source>
</evidence>
<comment type="caution">
    <text evidence="6">The sequence shown here is derived from an EMBL/GenBank/DDBJ whole genome shotgun (WGS) entry which is preliminary data.</text>
</comment>
<dbReference type="InterPro" id="IPR043133">
    <property type="entry name" value="GTP-CH-I_C/QueF"/>
</dbReference>
<organism evidence="6 8">
    <name type="scientific">Halapricum hydrolyticum</name>
    <dbReference type="NCBI Taxonomy" id="2979991"/>
    <lineage>
        <taxon>Archaea</taxon>
        <taxon>Methanobacteriati</taxon>
        <taxon>Methanobacteriota</taxon>
        <taxon>Stenosarchaea group</taxon>
        <taxon>Halobacteria</taxon>
        <taxon>Halobacteriales</taxon>
        <taxon>Haloarculaceae</taxon>
        <taxon>Halapricum</taxon>
    </lineage>
</organism>
<dbReference type="EMBL" id="JAOPKC010000004">
    <property type="protein sequence ID" value="MCU4717584.1"/>
    <property type="molecule type" value="Genomic_DNA"/>
</dbReference>
<evidence type="ECO:0000256" key="1">
    <source>
        <dbReference type="ARBA" id="ARBA00005080"/>
    </source>
</evidence>
<dbReference type="EC" id="3.5.4.16" evidence="2"/>
<dbReference type="InterPro" id="IPR043134">
    <property type="entry name" value="GTP-CH-I_N"/>
</dbReference>
<feature type="domain" description="GTP cyclohydrolase I" evidence="4">
    <location>
        <begin position="24"/>
        <end position="191"/>
    </location>
</feature>
<dbReference type="Proteomes" id="UP001209746">
    <property type="component" value="Unassembled WGS sequence"/>
</dbReference>
<keyword evidence="7" id="KW-1185">Reference proteome</keyword>
<evidence type="ECO:0000313" key="7">
    <source>
        <dbReference type="Proteomes" id="UP001208186"/>
    </source>
</evidence>
<dbReference type="GO" id="GO:0008270">
    <property type="term" value="F:zinc ion binding"/>
    <property type="evidence" value="ECO:0007669"/>
    <property type="project" value="TreeGrafter"/>
</dbReference>
<dbReference type="GO" id="GO:0003934">
    <property type="term" value="F:GTP cyclohydrolase I activity"/>
    <property type="evidence" value="ECO:0007669"/>
    <property type="project" value="UniProtKB-EC"/>
</dbReference>
<gene>
    <name evidence="6" type="ORF">OB914_07885</name>
    <name evidence="5" type="ORF">OB916_05840</name>
</gene>
<dbReference type="InterPro" id="IPR020602">
    <property type="entry name" value="GTP_CycHdrlase_I_dom"/>
</dbReference>
<reference evidence="6" key="1">
    <citation type="submission" date="2023-02" db="EMBL/GenBank/DDBJ databases">
        <title>Enrichment on poylsaccharides allowed isolation of novel metabolic and taxonomic groups of Haloarchaea.</title>
        <authorList>
            <person name="Sorokin D.Y."/>
            <person name="Elcheninov A.G."/>
            <person name="Khizhniak T.V."/>
            <person name="Kolganova T.V."/>
            <person name="Kublanov I.V."/>
        </authorList>
    </citation>
    <scope>NUCLEOTIDE SEQUENCE</scope>
    <source>
        <strain evidence="5 7">HArc-curdl5-1</strain>
        <strain evidence="6">HArc-curdl7</strain>
    </source>
</reference>
<keyword evidence="3" id="KW-0378">Hydrolase</keyword>
<evidence type="ECO:0000313" key="5">
    <source>
        <dbReference type="EMBL" id="MCU4717584.1"/>
    </source>
</evidence>
<dbReference type="Pfam" id="PF01227">
    <property type="entry name" value="GTP_cyclohydroI"/>
    <property type="match status" value="1"/>
</dbReference>
<dbReference type="GO" id="GO:0005737">
    <property type="term" value="C:cytoplasm"/>
    <property type="evidence" value="ECO:0007669"/>
    <property type="project" value="TreeGrafter"/>
</dbReference>
<sequence length="200" mass="22420">MTSQQYHTNGADGESGSIDWEKAQRATRMLLEAVGENPDRGGLKDTWERRVPATFETLTEGQQDAEKPEMRTFEAETTDLVIKTGIPVYSLCEHHILPYHGVANIAYRPNSDVVGLSKLARYVRWQSRRLTVQEGLTRDIAEGLADEVDAEAVRVEITATHLCEAMRGVETATETTTQTTIGELTENEQRRFRSAVDSHE</sequence>
<dbReference type="Gene3D" id="3.30.1130.10">
    <property type="match status" value="1"/>
</dbReference>
<dbReference type="AlphaFoldDB" id="A0AAE3LEV6"/>
<dbReference type="GO" id="GO:0006729">
    <property type="term" value="P:tetrahydrobiopterin biosynthetic process"/>
    <property type="evidence" value="ECO:0007669"/>
    <property type="project" value="TreeGrafter"/>
</dbReference>
<dbReference type="RefSeq" id="WP_390884033.1">
    <property type="nucleotide sequence ID" value="NZ_JAOPKC010000004.1"/>
</dbReference>
<dbReference type="EMBL" id="JAOPKD010000005">
    <property type="protein sequence ID" value="MCU4726887.1"/>
    <property type="molecule type" value="Genomic_DNA"/>
</dbReference>
<dbReference type="GO" id="GO:0046654">
    <property type="term" value="P:tetrahydrofolate biosynthetic process"/>
    <property type="evidence" value="ECO:0007669"/>
    <property type="project" value="InterPro"/>
</dbReference>
<dbReference type="NCBIfam" id="NF006826">
    <property type="entry name" value="PRK09347.1-3"/>
    <property type="match status" value="1"/>
</dbReference>
<dbReference type="SUPFAM" id="SSF55620">
    <property type="entry name" value="Tetrahydrobiopterin biosynthesis enzymes-like"/>
    <property type="match status" value="1"/>
</dbReference>
<dbReference type="PANTHER" id="PTHR11109:SF7">
    <property type="entry name" value="GTP CYCLOHYDROLASE 1"/>
    <property type="match status" value="1"/>
</dbReference>
<dbReference type="GO" id="GO:0005525">
    <property type="term" value="F:GTP binding"/>
    <property type="evidence" value="ECO:0007669"/>
    <property type="project" value="TreeGrafter"/>
</dbReference>
<accession>A0AAE3LEV6</accession>
<protein>
    <recommendedName>
        <fullName evidence="2">GTP cyclohydrolase I</fullName>
        <ecNumber evidence="2">3.5.4.16</ecNumber>
    </recommendedName>
</protein>
<dbReference type="Proteomes" id="UP001208186">
    <property type="component" value="Unassembled WGS sequence"/>
</dbReference>
<evidence type="ECO:0000256" key="3">
    <source>
        <dbReference type="ARBA" id="ARBA00022801"/>
    </source>
</evidence>
<evidence type="ECO:0000259" key="4">
    <source>
        <dbReference type="Pfam" id="PF01227"/>
    </source>
</evidence>
<comment type="pathway">
    <text evidence="1">Cofactor biosynthesis; 7,8-dihydroneopterin triphosphate biosynthesis; 7,8-dihydroneopterin triphosphate from GTP: step 1/1.</text>
</comment>
<proteinExistence type="predicted"/>
<dbReference type="PANTHER" id="PTHR11109">
    <property type="entry name" value="GTP CYCLOHYDROLASE I"/>
    <property type="match status" value="1"/>
</dbReference>